<proteinExistence type="predicted"/>
<dbReference type="RefSeq" id="WP_215369428.1">
    <property type="nucleotide sequence ID" value="NZ_JAGTIS010000001.1"/>
</dbReference>
<name>A0ABS5XAX4_9GAMM</name>
<dbReference type="Proteomes" id="UP001519667">
    <property type="component" value="Unassembled WGS sequence"/>
</dbReference>
<organism evidence="2 3">
    <name type="scientific">Metapseudomonas boanensis</name>
    <dbReference type="NCBI Taxonomy" id="2822138"/>
    <lineage>
        <taxon>Bacteria</taxon>
        <taxon>Pseudomonadati</taxon>
        <taxon>Pseudomonadota</taxon>
        <taxon>Gammaproteobacteria</taxon>
        <taxon>Pseudomonadales</taxon>
        <taxon>Pseudomonadaceae</taxon>
        <taxon>Metapseudomonas</taxon>
    </lineage>
</organism>
<protein>
    <recommendedName>
        <fullName evidence="4">Secreted protein</fullName>
    </recommendedName>
</protein>
<sequence length="66" mass="6919">MKSMKALFVVAALTASSFAVAAGGGDRTVARADKLAQASMETYRLEQQKAESSVAEKAKSVEHANC</sequence>
<keyword evidence="3" id="KW-1185">Reference proteome</keyword>
<dbReference type="EMBL" id="JAGTIS010000001">
    <property type="protein sequence ID" value="MBT8764839.1"/>
    <property type="molecule type" value="Genomic_DNA"/>
</dbReference>
<gene>
    <name evidence="2" type="ORF">J7302_01580</name>
</gene>
<evidence type="ECO:0000313" key="2">
    <source>
        <dbReference type="EMBL" id="MBT8764839.1"/>
    </source>
</evidence>
<evidence type="ECO:0000313" key="3">
    <source>
        <dbReference type="Proteomes" id="UP001519667"/>
    </source>
</evidence>
<evidence type="ECO:0008006" key="4">
    <source>
        <dbReference type="Google" id="ProtNLM"/>
    </source>
</evidence>
<feature type="signal peptide" evidence="1">
    <location>
        <begin position="1"/>
        <end position="21"/>
    </location>
</feature>
<reference evidence="2 3" key="1">
    <citation type="submission" date="2021-04" db="EMBL/GenBank/DDBJ databases">
        <title>Pseudomonas boanensis sp. nov., a bacterium isolated from river water used for household purposes in Boane District, Mozambique.</title>
        <authorList>
            <person name="Nicklasson M."/>
            <person name="Martin-Rodriguez A.J."/>
            <person name="Thorell K."/>
            <person name="Neves L."/>
            <person name="Mussagy A."/>
            <person name="Rydberg H.A."/>
            <person name="Hernroth B."/>
            <person name="Svensson-Stadler L."/>
            <person name="Sjoling A."/>
        </authorList>
    </citation>
    <scope>NUCLEOTIDE SEQUENCE [LARGE SCALE GENOMIC DNA]</scope>
    <source>
        <strain evidence="2 3">DB1</strain>
    </source>
</reference>
<comment type="caution">
    <text evidence="2">The sequence shown here is derived from an EMBL/GenBank/DDBJ whole genome shotgun (WGS) entry which is preliminary data.</text>
</comment>
<evidence type="ECO:0000256" key="1">
    <source>
        <dbReference type="SAM" id="SignalP"/>
    </source>
</evidence>
<accession>A0ABS5XAX4</accession>
<keyword evidence="1" id="KW-0732">Signal</keyword>
<feature type="chain" id="PRO_5047330429" description="Secreted protein" evidence="1">
    <location>
        <begin position="22"/>
        <end position="66"/>
    </location>
</feature>
<dbReference type="NCBIfam" id="NF041599">
    <property type="entry name" value="reg_PtrA_PA2808"/>
    <property type="match status" value="1"/>
</dbReference>